<dbReference type="PROSITE" id="PS00409">
    <property type="entry name" value="PROKAR_NTER_METHYL"/>
    <property type="match status" value="1"/>
</dbReference>
<dbReference type="RefSeq" id="WP_272842138.1">
    <property type="nucleotide sequence ID" value="NZ_JAOVZO020000020.1"/>
</dbReference>
<dbReference type="Pfam" id="PF07963">
    <property type="entry name" value="N_methyl"/>
    <property type="match status" value="1"/>
</dbReference>
<dbReference type="SUPFAM" id="SSF54523">
    <property type="entry name" value="Pili subunits"/>
    <property type="match status" value="1"/>
</dbReference>
<evidence type="ECO:0000313" key="2">
    <source>
        <dbReference type="EMBL" id="MDC8015649.1"/>
    </source>
</evidence>
<reference evidence="2" key="1">
    <citation type="submission" date="2023-02" db="EMBL/GenBank/DDBJ databases">
        <title>Tahibacter soli sp. nov. isolated from soil.</title>
        <authorList>
            <person name="Baek J.H."/>
            <person name="Lee J.K."/>
            <person name="Choi D.G."/>
            <person name="Jeon C.O."/>
        </authorList>
    </citation>
    <scope>NUCLEOTIDE SEQUENCE</scope>
    <source>
        <strain evidence="2">BL</strain>
    </source>
</reference>
<dbReference type="InterPro" id="IPR045584">
    <property type="entry name" value="Pilin-like"/>
</dbReference>
<dbReference type="EMBL" id="JAOVZO020000020">
    <property type="protein sequence ID" value="MDC8015649.1"/>
    <property type="molecule type" value="Genomic_DNA"/>
</dbReference>
<dbReference type="NCBIfam" id="TIGR02532">
    <property type="entry name" value="IV_pilin_GFxxxE"/>
    <property type="match status" value="1"/>
</dbReference>
<dbReference type="AlphaFoldDB" id="A0A9X3YPM4"/>
<comment type="caution">
    <text evidence="2">The sequence shown here is derived from an EMBL/GenBank/DDBJ whole genome shotgun (WGS) entry which is preliminary data.</text>
</comment>
<dbReference type="InterPro" id="IPR012902">
    <property type="entry name" value="N_methyl_site"/>
</dbReference>
<proteinExistence type="predicted"/>
<keyword evidence="1" id="KW-0812">Transmembrane</keyword>
<keyword evidence="1" id="KW-1133">Transmembrane helix</keyword>
<sequence>MPGRGFTLIELVTVVAIVAVLAAMAMSSYSNYAFRARRAEGREMLMRVASAQERYFTNFNRYGTLVELRFGNAVASERGHYTIAATLGANDQTFTLSATPTRAQLKDKCGTLTIDNAGAKGPAPAPSHTNGACW</sequence>
<organism evidence="2 3">
    <name type="scientific">Tahibacter soli</name>
    <dbReference type="NCBI Taxonomy" id="2983605"/>
    <lineage>
        <taxon>Bacteria</taxon>
        <taxon>Pseudomonadati</taxon>
        <taxon>Pseudomonadota</taxon>
        <taxon>Gammaproteobacteria</taxon>
        <taxon>Lysobacterales</taxon>
        <taxon>Rhodanobacteraceae</taxon>
        <taxon>Tahibacter</taxon>
    </lineage>
</organism>
<protein>
    <submittedName>
        <fullName evidence="2">Type IV pilin protein</fullName>
    </submittedName>
</protein>
<gene>
    <name evidence="2" type="ORF">OD750_024240</name>
</gene>
<feature type="transmembrane region" description="Helical" evidence="1">
    <location>
        <begin position="6"/>
        <end position="29"/>
    </location>
</feature>
<dbReference type="Pfam" id="PF16732">
    <property type="entry name" value="ComP_DUS"/>
    <property type="match status" value="1"/>
</dbReference>
<dbReference type="Gene3D" id="3.30.700.10">
    <property type="entry name" value="Glycoprotein, Type 4 Pilin"/>
    <property type="match status" value="1"/>
</dbReference>
<evidence type="ECO:0000313" key="3">
    <source>
        <dbReference type="Proteomes" id="UP001139971"/>
    </source>
</evidence>
<accession>A0A9X3YPM4</accession>
<evidence type="ECO:0000256" key="1">
    <source>
        <dbReference type="SAM" id="Phobius"/>
    </source>
</evidence>
<name>A0A9X3YPM4_9GAMM</name>
<keyword evidence="3" id="KW-1185">Reference proteome</keyword>
<dbReference type="InterPro" id="IPR031982">
    <property type="entry name" value="PilE-like"/>
</dbReference>
<dbReference type="Proteomes" id="UP001139971">
    <property type="component" value="Unassembled WGS sequence"/>
</dbReference>
<keyword evidence="1" id="KW-0472">Membrane</keyword>
<dbReference type="GO" id="GO:0043683">
    <property type="term" value="P:type IV pilus assembly"/>
    <property type="evidence" value="ECO:0007669"/>
    <property type="project" value="InterPro"/>
</dbReference>